<dbReference type="GeneID" id="78289650"/>
<dbReference type="OrthoDB" id="9792639at2"/>
<keyword evidence="2" id="KW-1185">Reference proteome</keyword>
<dbReference type="Proteomes" id="UP000198558">
    <property type="component" value="Unassembled WGS sequence"/>
</dbReference>
<dbReference type="EMBL" id="FOIN01000067">
    <property type="protein sequence ID" value="SET89155.1"/>
    <property type="molecule type" value="Genomic_DNA"/>
</dbReference>
<protein>
    <recommendedName>
        <fullName evidence="3">DUF2383 domain-containing protein</fullName>
    </recommendedName>
</protein>
<gene>
    <name evidence="1" type="ORF">SAMN04489758_16711</name>
</gene>
<sequence>MNDDVKLLNFIYQNSQMGVETIDQLEKIVEDKDFKRYLKEKYEGYCKIHKDAKEKLNSHGYDEKGISSFEKLRTYLMINMQTLTDKSTTHIAEMMMIGSTMGIVSAIRNLNDYSNADNDIIKLMETLKAFEEKSYHDLQVFI</sequence>
<proteinExistence type="predicted"/>
<name>A0A1I0I0E5_9FIRM</name>
<evidence type="ECO:0000313" key="2">
    <source>
        <dbReference type="Proteomes" id="UP000198558"/>
    </source>
</evidence>
<organism evidence="1 2">
    <name type="scientific">Thomasclavelia cocleata</name>
    <dbReference type="NCBI Taxonomy" id="69824"/>
    <lineage>
        <taxon>Bacteria</taxon>
        <taxon>Bacillati</taxon>
        <taxon>Bacillota</taxon>
        <taxon>Erysipelotrichia</taxon>
        <taxon>Erysipelotrichales</taxon>
        <taxon>Coprobacillaceae</taxon>
        <taxon>Thomasclavelia</taxon>
    </lineage>
</organism>
<evidence type="ECO:0000313" key="1">
    <source>
        <dbReference type="EMBL" id="SET89155.1"/>
    </source>
</evidence>
<dbReference type="RefSeq" id="WP_092357027.1">
    <property type="nucleotide sequence ID" value="NZ_FOIN01000067.1"/>
</dbReference>
<reference evidence="2" key="1">
    <citation type="submission" date="2016-10" db="EMBL/GenBank/DDBJ databases">
        <authorList>
            <person name="Varghese N."/>
            <person name="Submissions S."/>
        </authorList>
    </citation>
    <scope>NUCLEOTIDE SEQUENCE [LARGE SCALE GENOMIC DNA]</scope>
    <source>
        <strain evidence="2">DSM 1551</strain>
    </source>
</reference>
<evidence type="ECO:0008006" key="3">
    <source>
        <dbReference type="Google" id="ProtNLM"/>
    </source>
</evidence>
<accession>A0A1I0I0E5</accession>
<dbReference type="AlphaFoldDB" id="A0A1I0I0E5"/>